<dbReference type="EMBL" id="OU503052">
    <property type="protein sequence ID" value="CAI9779628.1"/>
    <property type="molecule type" value="Genomic_DNA"/>
</dbReference>
<reference evidence="1" key="1">
    <citation type="submission" date="2023-05" db="EMBL/GenBank/DDBJ databases">
        <authorList>
            <person name="Huff M."/>
        </authorList>
    </citation>
    <scope>NUCLEOTIDE SEQUENCE</scope>
</reference>
<dbReference type="Proteomes" id="UP000834106">
    <property type="component" value="Chromosome 17"/>
</dbReference>
<evidence type="ECO:0000313" key="1">
    <source>
        <dbReference type="EMBL" id="CAI9779628.1"/>
    </source>
</evidence>
<accession>A0AAD2A1H6</accession>
<keyword evidence="2" id="KW-1185">Reference proteome</keyword>
<protein>
    <submittedName>
        <fullName evidence="1">Uncharacterized protein</fullName>
    </submittedName>
</protein>
<sequence>MATPKLYRIILINSEHVYFNQRYCLIRHKTRLTNCMNSPIFFMVMMIQGAVGDAASQLFEYNSYFLLECPDSSDFPCPVLTILSRHNFDLLQMCHEYCRGKVGDSMSQCQCCYRQYPVECLNPRKHASKEKRLCSDCIKAEYSSSGLEGETLSVESDVTQARFHSKNALLEGSPPKKCSHESKDSSFSEKLTLEELDFACKDKCSSLCNNSVVKRKFSSTLITCRRRSKQDTIGPNTKSNIKAGKSSSLATKGCTFASALSTCTFETPPAKSCSNDHSEDLKNGKDILLRDSFVRNEKEVYSQETDYKSEFPASAPKAEIGIQVDEQLKSLHKTANDTSCTVVQLSSGSLKSTSFHSYVTMDVQKSHPVNPSRKLSDVLTGDLEHKIVKSLSNEDLNTTELPAELSGNKCSQPSQDLFVAASACDIDCNLALDSGSDEPYFYKVSPRSKNLELLNGKIKENMSTHEARIIESSCTLAKPIDKSNYCVNYPQQFRDIASKNNYLQLFPENRSHDLLPSANTQQKAVAFVGSEERPEPAQIPCYYKIFTLSQFIPANGVDSCIQSHVVSVAQC</sequence>
<organism evidence="1 2">
    <name type="scientific">Fraxinus pennsylvanica</name>
    <dbReference type="NCBI Taxonomy" id="56036"/>
    <lineage>
        <taxon>Eukaryota</taxon>
        <taxon>Viridiplantae</taxon>
        <taxon>Streptophyta</taxon>
        <taxon>Embryophyta</taxon>
        <taxon>Tracheophyta</taxon>
        <taxon>Spermatophyta</taxon>
        <taxon>Magnoliopsida</taxon>
        <taxon>eudicotyledons</taxon>
        <taxon>Gunneridae</taxon>
        <taxon>Pentapetalae</taxon>
        <taxon>asterids</taxon>
        <taxon>lamiids</taxon>
        <taxon>Lamiales</taxon>
        <taxon>Oleaceae</taxon>
        <taxon>Oleeae</taxon>
        <taxon>Fraxinus</taxon>
    </lineage>
</organism>
<gene>
    <name evidence="1" type="ORF">FPE_LOCUS27058</name>
</gene>
<proteinExistence type="predicted"/>
<dbReference type="AlphaFoldDB" id="A0AAD2A1H6"/>
<name>A0AAD2A1H6_9LAMI</name>
<evidence type="ECO:0000313" key="2">
    <source>
        <dbReference type="Proteomes" id="UP000834106"/>
    </source>
</evidence>